<evidence type="ECO:0000256" key="4">
    <source>
        <dbReference type="PIRSR" id="PIRSR606689-1"/>
    </source>
</evidence>
<name>A0A9P8D0E9_MORAP</name>
<dbReference type="SMART" id="SM00177">
    <property type="entry name" value="ARF"/>
    <property type="match status" value="1"/>
</dbReference>
<dbReference type="CDD" id="cd00878">
    <property type="entry name" value="Arf_Arl"/>
    <property type="match status" value="1"/>
</dbReference>
<accession>A0A9P8D0E9</accession>
<feature type="binding site" evidence="5">
    <location>
        <position position="27"/>
    </location>
    <ligand>
        <name>Mg(2+)</name>
        <dbReference type="ChEBI" id="CHEBI:18420"/>
    </ligand>
</feature>
<dbReference type="GO" id="GO:0003924">
    <property type="term" value="F:GTPase activity"/>
    <property type="evidence" value="ECO:0007669"/>
    <property type="project" value="InterPro"/>
</dbReference>
<comment type="caution">
    <text evidence="6">The sequence shown here is derived from an EMBL/GenBank/DDBJ whole genome shotgun (WGS) entry which is preliminary data.</text>
</comment>
<feature type="binding site" evidence="4">
    <location>
        <begin position="3"/>
        <end position="10"/>
    </location>
    <ligand>
        <name>GTP</name>
        <dbReference type="ChEBI" id="CHEBI:37565"/>
    </ligand>
</feature>
<dbReference type="PROSITE" id="PS51417">
    <property type="entry name" value="ARF"/>
    <property type="match status" value="1"/>
</dbReference>
<feature type="binding site" evidence="4">
    <location>
        <position position="50"/>
    </location>
    <ligand>
        <name>GTP</name>
        <dbReference type="ChEBI" id="CHEBI:37565"/>
    </ligand>
</feature>
<dbReference type="InterPro" id="IPR027417">
    <property type="entry name" value="P-loop_NTPase"/>
</dbReference>
<sequence length="172" mass="19266">MMGLSDAGKTTILYRLKLTDCVNTIPTAHFNVEEIRHRKTDITLWDLSIGGAQERAIWRHYLQNTDGFIFVVDSSVHDPSVHASAREELRYLLEEREELKDLPLLVYANKGDVHHSLTVAEVRDMLQLQTVTGERPWHIQGSCGTTGDGLGQGLDWLILNMGNDATTRAGPT</sequence>
<organism evidence="6 7">
    <name type="scientific">Mortierella alpina</name>
    <name type="common">Oleaginous fungus</name>
    <name type="synonym">Mortierella renispora</name>
    <dbReference type="NCBI Taxonomy" id="64518"/>
    <lineage>
        <taxon>Eukaryota</taxon>
        <taxon>Fungi</taxon>
        <taxon>Fungi incertae sedis</taxon>
        <taxon>Mucoromycota</taxon>
        <taxon>Mortierellomycotina</taxon>
        <taxon>Mortierellomycetes</taxon>
        <taxon>Mortierellales</taxon>
        <taxon>Mortierellaceae</taxon>
        <taxon>Mortierella</taxon>
    </lineage>
</organism>
<dbReference type="AlphaFoldDB" id="A0A9P8D0E9"/>
<keyword evidence="2 4" id="KW-0547">Nucleotide-binding</keyword>
<dbReference type="InterPro" id="IPR006689">
    <property type="entry name" value="Small_GTPase_ARF/SAR"/>
</dbReference>
<evidence type="ECO:0000256" key="1">
    <source>
        <dbReference type="ARBA" id="ARBA00010290"/>
    </source>
</evidence>
<evidence type="ECO:0000256" key="3">
    <source>
        <dbReference type="ARBA" id="ARBA00023134"/>
    </source>
</evidence>
<keyword evidence="5" id="KW-0479">Metal-binding</keyword>
<evidence type="ECO:0008006" key="8">
    <source>
        <dbReference type="Google" id="ProtNLM"/>
    </source>
</evidence>
<evidence type="ECO:0000256" key="2">
    <source>
        <dbReference type="ARBA" id="ARBA00022741"/>
    </source>
</evidence>
<keyword evidence="5" id="KW-0460">Magnesium</keyword>
<evidence type="ECO:0000313" key="7">
    <source>
        <dbReference type="Proteomes" id="UP000717515"/>
    </source>
</evidence>
<dbReference type="Pfam" id="PF00025">
    <property type="entry name" value="Arf"/>
    <property type="match status" value="1"/>
</dbReference>
<feature type="binding site" evidence="4">
    <location>
        <begin position="109"/>
        <end position="112"/>
    </location>
    <ligand>
        <name>GTP</name>
        <dbReference type="ChEBI" id="CHEBI:37565"/>
    </ligand>
</feature>
<dbReference type="Gene3D" id="3.40.50.300">
    <property type="entry name" value="P-loop containing nucleotide triphosphate hydrolases"/>
    <property type="match status" value="1"/>
</dbReference>
<comment type="similarity">
    <text evidence="1">Belongs to the small GTPase superfamily. Arf family.</text>
</comment>
<dbReference type="GO" id="GO:0046872">
    <property type="term" value="F:metal ion binding"/>
    <property type="evidence" value="ECO:0007669"/>
    <property type="project" value="UniProtKB-KW"/>
</dbReference>
<evidence type="ECO:0000313" key="6">
    <source>
        <dbReference type="EMBL" id="KAG9321355.1"/>
    </source>
</evidence>
<keyword evidence="3 4" id="KW-0342">GTP-binding</keyword>
<dbReference type="Proteomes" id="UP000717515">
    <property type="component" value="Unassembled WGS sequence"/>
</dbReference>
<proteinExistence type="inferred from homology"/>
<feature type="binding site" evidence="5">
    <location>
        <position position="10"/>
    </location>
    <ligand>
        <name>Mg(2+)</name>
        <dbReference type="ChEBI" id="CHEBI:18420"/>
    </ligand>
</feature>
<dbReference type="FunFam" id="3.40.50.300:FF:000412">
    <property type="entry name" value="ADP-ribosylation factor 1"/>
    <property type="match status" value="1"/>
</dbReference>
<dbReference type="NCBIfam" id="TIGR00231">
    <property type="entry name" value="small_GTP"/>
    <property type="match status" value="1"/>
</dbReference>
<dbReference type="GO" id="GO:0005525">
    <property type="term" value="F:GTP binding"/>
    <property type="evidence" value="ECO:0007669"/>
    <property type="project" value="UniProtKB-KW"/>
</dbReference>
<dbReference type="GO" id="GO:0030010">
    <property type="term" value="P:establishment of cell polarity"/>
    <property type="evidence" value="ECO:0007669"/>
    <property type="project" value="UniProtKB-ARBA"/>
</dbReference>
<protein>
    <recommendedName>
        <fullName evidence="8">ADP-ribosylation factor</fullName>
    </recommendedName>
</protein>
<dbReference type="InterPro" id="IPR005225">
    <property type="entry name" value="Small_GTP-bd"/>
</dbReference>
<dbReference type="SUPFAM" id="SSF52540">
    <property type="entry name" value="P-loop containing nucleoside triphosphate hydrolases"/>
    <property type="match status" value="1"/>
</dbReference>
<dbReference type="EMBL" id="JAIFTL010000210">
    <property type="protein sequence ID" value="KAG9321355.1"/>
    <property type="molecule type" value="Genomic_DNA"/>
</dbReference>
<evidence type="ECO:0000256" key="5">
    <source>
        <dbReference type="PIRSR" id="PIRSR606689-2"/>
    </source>
</evidence>
<gene>
    <name evidence="6" type="ORF">KVV02_007153</name>
</gene>
<dbReference type="InterPro" id="IPR024156">
    <property type="entry name" value="Small_GTPase_ARF"/>
</dbReference>
<dbReference type="SMART" id="SM00178">
    <property type="entry name" value="SAR"/>
    <property type="match status" value="1"/>
</dbReference>
<reference evidence="6" key="1">
    <citation type="submission" date="2021-07" db="EMBL/GenBank/DDBJ databases">
        <title>Draft genome of Mortierella alpina, strain LL118, isolated from an aspen leaf litter sample.</title>
        <authorList>
            <person name="Yang S."/>
            <person name="Vinatzer B.A."/>
        </authorList>
    </citation>
    <scope>NUCLEOTIDE SEQUENCE</scope>
    <source>
        <strain evidence="6">LL118</strain>
    </source>
</reference>
<dbReference type="PANTHER" id="PTHR11711">
    <property type="entry name" value="ADP RIBOSYLATION FACTOR-RELATED"/>
    <property type="match status" value="1"/>
</dbReference>